<gene>
    <name evidence="2" type="primary">PPUP8088</name>
</gene>
<name>A0A0S7ELJ7_9TELE</name>
<feature type="compositionally biased region" description="Polar residues" evidence="1">
    <location>
        <begin position="59"/>
        <end position="69"/>
    </location>
</feature>
<protein>
    <submittedName>
        <fullName evidence="2">PPUP8088</fullName>
    </submittedName>
</protein>
<dbReference type="AlphaFoldDB" id="A0A0S7ELJ7"/>
<evidence type="ECO:0000313" key="2">
    <source>
        <dbReference type="EMBL" id="JAO06100.1"/>
    </source>
</evidence>
<dbReference type="EMBL" id="GBYX01475576">
    <property type="protein sequence ID" value="JAO06100.1"/>
    <property type="molecule type" value="Transcribed_RNA"/>
</dbReference>
<evidence type="ECO:0000256" key="1">
    <source>
        <dbReference type="SAM" id="MobiDB-lite"/>
    </source>
</evidence>
<reference evidence="2" key="1">
    <citation type="submission" date="2014-12" db="EMBL/GenBank/DDBJ databases">
        <title>Parallel Evolution in Life History Adaptation Evident in the Tissue-Specific Poeciliopsis prolifica transcriptome.</title>
        <authorList>
            <person name="Jue N.K."/>
            <person name="Foley R.J."/>
            <person name="Obergfell C."/>
            <person name="Reznick D.N."/>
            <person name="O'Neill R.J."/>
            <person name="O'Neill M.J."/>
        </authorList>
    </citation>
    <scope>NUCLEOTIDE SEQUENCE</scope>
</reference>
<organism evidence="2">
    <name type="scientific">Poeciliopsis prolifica</name>
    <name type="common">blackstripe livebearer</name>
    <dbReference type="NCBI Taxonomy" id="188132"/>
    <lineage>
        <taxon>Eukaryota</taxon>
        <taxon>Metazoa</taxon>
        <taxon>Chordata</taxon>
        <taxon>Craniata</taxon>
        <taxon>Vertebrata</taxon>
        <taxon>Euteleostomi</taxon>
        <taxon>Actinopterygii</taxon>
        <taxon>Neopterygii</taxon>
        <taxon>Teleostei</taxon>
        <taxon>Neoteleostei</taxon>
        <taxon>Acanthomorphata</taxon>
        <taxon>Ovalentaria</taxon>
        <taxon>Atherinomorphae</taxon>
        <taxon>Cyprinodontiformes</taxon>
        <taxon>Poeciliidae</taxon>
        <taxon>Poeciliinae</taxon>
        <taxon>Poeciliopsis</taxon>
    </lineage>
</organism>
<feature type="non-terminal residue" evidence="2">
    <location>
        <position position="1"/>
    </location>
</feature>
<proteinExistence type="predicted"/>
<accession>A0A0S7ELJ7</accession>
<sequence>ICIVSSLCVCEEAADWTRSGASCGVNADRPDGFPVEPPADGGASQMENVRRRMAGVISRTQRGANTAAQTEPGRMEPDPNRTRLEQVKVQQLDLLILIEVVLVLVDVCWLRGSRTGSDGSD</sequence>
<feature type="region of interest" description="Disordered" evidence="1">
    <location>
        <begin position="59"/>
        <end position="81"/>
    </location>
</feature>